<dbReference type="GO" id="GO:0004123">
    <property type="term" value="F:cystathionine gamma-lyase activity"/>
    <property type="evidence" value="ECO:0007669"/>
    <property type="project" value="TreeGrafter"/>
</dbReference>
<dbReference type="InterPro" id="IPR015422">
    <property type="entry name" value="PyrdxlP-dep_Trfase_small"/>
</dbReference>
<evidence type="ECO:0000256" key="5">
    <source>
        <dbReference type="PIRSR" id="PIRSR001434-2"/>
    </source>
</evidence>
<dbReference type="GO" id="GO:0030170">
    <property type="term" value="F:pyridoxal phosphate binding"/>
    <property type="evidence" value="ECO:0007669"/>
    <property type="project" value="InterPro"/>
</dbReference>
<evidence type="ECO:0000256" key="1">
    <source>
        <dbReference type="ARBA" id="ARBA00001933"/>
    </source>
</evidence>
<dbReference type="GO" id="GO:0019343">
    <property type="term" value="P:cysteine biosynthetic process via cystathionine"/>
    <property type="evidence" value="ECO:0007669"/>
    <property type="project" value="TreeGrafter"/>
</dbReference>
<keyword evidence="3 5" id="KW-0663">Pyridoxal phosphate</keyword>
<dbReference type="GO" id="GO:0017000">
    <property type="term" value="P:antibiotic biosynthetic process"/>
    <property type="evidence" value="ECO:0007669"/>
    <property type="project" value="UniProtKB-KW"/>
</dbReference>
<feature type="modified residue" description="N6-(pyridoxal phosphate)lysine" evidence="5">
    <location>
        <position position="205"/>
    </location>
</feature>
<evidence type="ECO:0000256" key="6">
    <source>
        <dbReference type="RuleBase" id="RU362118"/>
    </source>
</evidence>
<keyword evidence="4" id="KW-0045">Antibiotic biosynthesis</keyword>
<dbReference type="Proteomes" id="UP000014139">
    <property type="component" value="Unassembled WGS sequence"/>
</dbReference>
<keyword evidence="8" id="KW-1185">Reference proteome</keyword>
<dbReference type="InterPro" id="IPR000277">
    <property type="entry name" value="Cys/Met-Metab_PyrdxlP-dep_enz"/>
</dbReference>
<dbReference type="PROSITE" id="PS00868">
    <property type="entry name" value="CYS_MET_METAB_PP"/>
    <property type="match status" value="1"/>
</dbReference>
<accession>R1HJW8</accession>
<reference evidence="7 8" key="1">
    <citation type="submission" date="2013-02" db="EMBL/GenBank/DDBJ databases">
        <title>Draft genome sequence of Amycolatopsis vancoresmycina strain DSM 44592T.</title>
        <authorList>
            <person name="Kumar S."/>
            <person name="Kaur N."/>
            <person name="Kaur C."/>
            <person name="Raghava G.P.S."/>
            <person name="Mayilraj S."/>
        </authorList>
    </citation>
    <scope>NUCLEOTIDE SEQUENCE [LARGE SCALE GENOMIC DNA]</scope>
    <source>
        <strain evidence="7 8">DSM 44592</strain>
    </source>
</reference>
<dbReference type="PATRIC" id="fig|1292037.4.peg.7995"/>
<evidence type="ECO:0000256" key="3">
    <source>
        <dbReference type="ARBA" id="ARBA00022898"/>
    </source>
</evidence>
<dbReference type="Pfam" id="PF01053">
    <property type="entry name" value="Cys_Met_Meta_PP"/>
    <property type="match status" value="1"/>
</dbReference>
<comment type="similarity">
    <text evidence="2 6">Belongs to the trans-sulfuration enzymes family.</text>
</comment>
<dbReference type="AlphaFoldDB" id="R1HJW8"/>
<dbReference type="FunFam" id="3.40.640.10:FF:000009">
    <property type="entry name" value="Cystathionine gamma-synthase homolog"/>
    <property type="match status" value="1"/>
</dbReference>
<evidence type="ECO:0000256" key="2">
    <source>
        <dbReference type="ARBA" id="ARBA00009077"/>
    </source>
</evidence>
<comment type="cofactor">
    <cofactor evidence="1 6">
        <name>pyridoxal 5'-phosphate</name>
        <dbReference type="ChEBI" id="CHEBI:597326"/>
    </cofactor>
</comment>
<dbReference type="GO" id="GO:0019346">
    <property type="term" value="P:transsulfuration"/>
    <property type="evidence" value="ECO:0007669"/>
    <property type="project" value="InterPro"/>
</dbReference>
<comment type="caution">
    <text evidence="7">The sequence shown here is derived from an EMBL/GenBank/DDBJ whole genome shotgun (WGS) entry which is preliminary data.</text>
</comment>
<dbReference type="InterPro" id="IPR015421">
    <property type="entry name" value="PyrdxlP-dep_Trfase_major"/>
</dbReference>
<dbReference type="eggNOG" id="COG0626">
    <property type="taxonomic scope" value="Bacteria"/>
</dbReference>
<protein>
    <submittedName>
        <fullName evidence="7">Cystathionine gamma-synthase</fullName>
    </submittedName>
</protein>
<dbReference type="InterPro" id="IPR015424">
    <property type="entry name" value="PyrdxlP-dep_Trfase"/>
</dbReference>
<dbReference type="Gene3D" id="3.40.640.10">
    <property type="entry name" value="Type I PLP-dependent aspartate aminotransferase-like (Major domain)"/>
    <property type="match status" value="1"/>
</dbReference>
<proteinExistence type="inferred from homology"/>
<dbReference type="GO" id="GO:0003962">
    <property type="term" value="F:cystathionine gamma-synthase activity"/>
    <property type="evidence" value="ECO:0007669"/>
    <property type="project" value="TreeGrafter"/>
</dbReference>
<evidence type="ECO:0000313" key="7">
    <source>
        <dbReference type="EMBL" id="EOD58739.1"/>
    </source>
</evidence>
<dbReference type="EMBL" id="AOUO01000744">
    <property type="protein sequence ID" value="EOD58739.1"/>
    <property type="molecule type" value="Genomic_DNA"/>
</dbReference>
<dbReference type="SUPFAM" id="SSF53383">
    <property type="entry name" value="PLP-dependent transferases"/>
    <property type="match status" value="1"/>
</dbReference>
<dbReference type="PANTHER" id="PTHR11808">
    <property type="entry name" value="TRANS-SULFURATION ENZYME FAMILY MEMBER"/>
    <property type="match status" value="1"/>
</dbReference>
<dbReference type="GO" id="GO:0005737">
    <property type="term" value="C:cytoplasm"/>
    <property type="evidence" value="ECO:0007669"/>
    <property type="project" value="TreeGrafter"/>
</dbReference>
<dbReference type="CDD" id="cd00614">
    <property type="entry name" value="CGS_like"/>
    <property type="match status" value="1"/>
</dbReference>
<sequence length="385" mass="41076">MVDDYSVLGFETRAIHAGQQPDPRTGAVIVPIYQTSTYAQDGVGGTREGDYEYSRTANPTRSALEEALASLEGGRHALAFASGMAASDVVLRSTLRPGDHLVLGNDAYGGTFRLIDKVLSLWGVEHTVADLANLDEVRAAIRPETKLIWCESPTNPMLGIADIAALAGVAHDAGARLVVDNTFATPYLQNPLSLGADIVLHSTTKYLGGHSDVVGGAIVTNEDELREQFFYLRNAAGAVPGPFDAWLTLRGIKTLALRMERHSDNAEKIVQALVKHPKVAKVYYPGLPEHPGHETAAKQMRRFGGMVSFSHADGEQAALEVASRTKLFILAESLGGIESLIEHPGKMTHASTAGSTLQVPADLLRLSVGIEDGRDLVADLLAALG</sequence>
<dbReference type="Gene3D" id="3.90.1150.10">
    <property type="entry name" value="Aspartate Aminotransferase, domain 1"/>
    <property type="match status" value="1"/>
</dbReference>
<dbReference type="PIRSF" id="PIRSF001434">
    <property type="entry name" value="CGS"/>
    <property type="match status" value="1"/>
</dbReference>
<dbReference type="NCBIfam" id="NF005871">
    <property type="entry name" value="PRK07811.1"/>
    <property type="match status" value="1"/>
</dbReference>
<dbReference type="InterPro" id="IPR054542">
    <property type="entry name" value="Cys_met_metab_PP"/>
</dbReference>
<dbReference type="OrthoDB" id="9805790at2"/>
<name>R1HJW8_9PSEU</name>
<organism evidence="7 8">
    <name type="scientific">Amycolatopsis vancoresmycina DSM 44592</name>
    <dbReference type="NCBI Taxonomy" id="1292037"/>
    <lineage>
        <taxon>Bacteria</taxon>
        <taxon>Bacillati</taxon>
        <taxon>Actinomycetota</taxon>
        <taxon>Actinomycetes</taxon>
        <taxon>Pseudonocardiales</taxon>
        <taxon>Pseudonocardiaceae</taxon>
        <taxon>Amycolatopsis</taxon>
    </lineage>
</organism>
<gene>
    <name evidence="7" type="ORF">H480_42670</name>
</gene>
<dbReference type="RefSeq" id="WP_004562194.1">
    <property type="nucleotide sequence ID" value="NZ_AOUO01000744.1"/>
</dbReference>
<evidence type="ECO:0000313" key="8">
    <source>
        <dbReference type="Proteomes" id="UP000014139"/>
    </source>
</evidence>
<evidence type="ECO:0000256" key="4">
    <source>
        <dbReference type="ARBA" id="ARBA00023194"/>
    </source>
</evidence>
<dbReference type="PANTHER" id="PTHR11808:SF15">
    <property type="entry name" value="CYSTATHIONINE GAMMA-LYASE"/>
    <property type="match status" value="1"/>
</dbReference>